<feature type="compositionally biased region" description="Basic and acidic residues" evidence="6">
    <location>
        <begin position="2341"/>
        <end position="2356"/>
    </location>
</feature>
<feature type="transmembrane region" description="Helical" evidence="7">
    <location>
        <begin position="1896"/>
        <end position="1920"/>
    </location>
</feature>
<evidence type="ECO:0000256" key="3">
    <source>
        <dbReference type="ARBA" id="ARBA00022837"/>
    </source>
</evidence>
<organism evidence="9 10">
    <name type="scientific">Cymbomonas tetramitiformis</name>
    <dbReference type="NCBI Taxonomy" id="36881"/>
    <lineage>
        <taxon>Eukaryota</taxon>
        <taxon>Viridiplantae</taxon>
        <taxon>Chlorophyta</taxon>
        <taxon>Pyramimonadophyceae</taxon>
        <taxon>Pyramimonadales</taxon>
        <taxon>Pyramimonadaceae</taxon>
        <taxon>Cymbomonas</taxon>
    </lineage>
</organism>
<feature type="transmembrane region" description="Helical" evidence="7">
    <location>
        <begin position="2014"/>
        <end position="2036"/>
    </location>
</feature>
<dbReference type="EMBL" id="LGRX02000640">
    <property type="protein sequence ID" value="KAK3288017.1"/>
    <property type="molecule type" value="Genomic_DNA"/>
</dbReference>
<keyword evidence="3" id="KW-0106">Calcium</keyword>
<dbReference type="GO" id="GO:0016020">
    <property type="term" value="C:membrane"/>
    <property type="evidence" value="ECO:0007669"/>
    <property type="project" value="UniProtKB-SubCell"/>
</dbReference>
<dbReference type="Pfam" id="PF13202">
    <property type="entry name" value="EF-hand_5"/>
    <property type="match status" value="2"/>
</dbReference>
<evidence type="ECO:0000256" key="7">
    <source>
        <dbReference type="SAM" id="Phobius"/>
    </source>
</evidence>
<feature type="domain" description="EF-hand" evidence="8">
    <location>
        <begin position="49"/>
        <end position="73"/>
    </location>
</feature>
<evidence type="ECO:0000256" key="5">
    <source>
        <dbReference type="ARBA" id="ARBA00023136"/>
    </source>
</evidence>
<name>A0AAE0LK22_9CHLO</name>
<feature type="region of interest" description="Disordered" evidence="6">
    <location>
        <begin position="2341"/>
        <end position="2375"/>
    </location>
</feature>
<protein>
    <recommendedName>
        <fullName evidence="8">EF-hand domain-containing protein</fullName>
    </recommendedName>
</protein>
<reference evidence="9 10" key="1">
    <citation type="journal article" date="2015" name="Genome Biol. Evol.">
        <title>Comparative Genomics of a Bacterivorous Green Alga Reveals Evolutionary Causalities and Consequences of Phago-Mixotrophic Mode of Nutrition.</title>
        <authorList>
            <person name="Burns J.A."/>
            <person name="Paasch A."/>
            <person name="Narechania A."/>
            <person name="Kim E."/>
        </authorList>
    </citation>
    <scope>NUCLEOTIDE SEQUENCE [LARGE SCALE GENOMIC DNA]</scope>
    <source>
        <strain evidence="9 10">PLY_AMNH</strain>
    </source>
</reference>
<evidence type="ECO:0000313" key="10">
    <source>
        <dbReference type="Proteomes" id="UP001190700"/>
    </source>
</evidence>
<accession>A0AAE0LK22</accession>
<dbReference type="InterPro" id="IPR051223">
    <property type="entry name" value="Polycystin"/>
</dbReference>
<keyword evidence="4 7" id="KW-1133">Transmembrane helix</keyword>
<evidence type="ECO:0000256" key="6">
    <source>
        <dbReference type="SAM" id="MobiDB-lite"/>
    </source>
</evidence>
<feature type="transmembrane region" description="Helical" evidence="7">
    <location>
        <begin position="96"/>
        <end position="115"/>
    </location>
</feature>
<evidence type="ECO:0000313" key="9">
    <source>
        <dbReference type="EMBL" id="KAK3288017.1"/>
    </source>
</evidence>
<dbReference type="InterPro" id="IPR016186">
    <property type="entry name" value="C-type_lectin-like/link_sf"/>
</dbReference>
<feature type="transmembrane region" description="Helical" evidence="7">
    <location>
        <begin position="1857"/>
        <end position="1875"/>
    </location>
</feature>
<dbReference type="PROSITE" id="PS00018">
    <property type="entry name" value="EF_HAND_1"/>
    <property type="match status" value="2"/>
</dbReference>
<dbReference type="CDD" id="cd00037">
    <property type="entry name" value="CLECT"/>
    <property type="match status" value="1"/>
</dbReference>
<sequence length="2426" mass="266805">MMNYVVESKHLPGSAAQVADTNNDNIIDAEELSRLAQVDGLSAVEQLLEFDQNDDGIIDEEELKALHTVRDGKERLDILSVVQDRLNDLIQRKGHYLNLLTYLGFMFTYFVVLFLQREAVVGYNIRYTLKEALLPSDAVKDYPTVSEMYDWLTGLVTNTWKDPVCGDRLCEPPYEYPGFGPTPESYGCSADCGVNNNATNVSFIIAMSSWEGSPAQIGAASLAETQWNLCTSFEGLRTGDYSTAQIKLSSFELGEDGLMQPVGGQDIFCWWPTWQQFTSVDEVHKEKLWLVNAEWEFMLYAPRGGVSFEMRNDEGTLLAAQAMCKFQCDEANPCILPRMYCNFELDNERSGVCTQCPDPAAEECPSFGTEGYGAKQCEAICMQGATLEDEDYPPQITQKWQEYSYENVCGPGETYIDETLSSESQPLTGIKSVDHCKAACEALDRCQTVNVVQFSGSFLECHLASWECSKDWLHTVARDTTGANRGEAVHLAVLRKVNERPEVVQHFYQSTRTDCPMENRRIMLGSSSGYTRSDLAVELKYQDSGRERQTTAGAPCHLPFDAGGVTYTDCIWQAGRAGSAQNTSQSPNGWRCPIEHVPSSAFETGDGQYFYSTSTLGVCEEFTVTRCTSSDESLSKWCNGAIWLPTMTECKELCSVDDLCIGCLYSCIKLGYTKVPVCHMIDSSCGSVMFYKEYLSDGKGPPLPACPRLPPPGLPPCPPSRLTPISPHLGFPSQACPVPPPGLPPIFLPACPHLPLPACPVSSRLAPVSPLQALTAFFEQFPAASICRAVGWFLQTFAVRGRGERPAVCHDASDFSVSLPQLGVDTAYGCSDVVGALRDLGLSGNCSRAYADMSVTYGSAPDELRDLASSCSHSCDTCFPASTASFLLNEQQSSYQQATATCDHRGGQLAWFDTRVDVTGLAELMGSKGFTSVWVGAKAVNSSFVYAHSGAAFPFDVEVPAGLASPACVTLESMLGVEKFVAASCAMAGPSACRLSACSRGMVSADLDQPSFESCDMQDHGLHFEASDADAGNTLEICLPSANSSFSLAAWNRNMTSEATLSASIFVAATGNQWSSELRLFPAGCTDQMAQFVSLINVSQETMRPRTILDIGNEQRRYLMNQGFDGYMSEHIRTATNGSSDCAGGETMIRVLISSSSSSSSTSEHSDLDERPSAVVVWGVRDEMGQYGDLITTHMSVVSDSSNAFCLDITTSHKYEIRVIESDIVANFAVADAAGCELNHTSTSLPPLQYNTSTITHASLDFLMNGICSNWIDLVSGVGADECTSLARANPHCGAHIVCTTYQEGSPLCSERCACSMAQGADCSLGSCVGSGLSGDDCATPLYTPDGLLPDGARGSIYSISHVASTATGVLPGAQQQAAQPACSPVQKLIDWPSVTRGWDGCPESSRYRSRYTGGQYAAETGFELLRVEAVESAPGSGEMDTVQLPTVLAVANFTDYASQVDEWCIQPGSYIMRMLDDNTGNRRAGNWRDMNASSKGWDVGSLTLDHESGDELLMFAFMRDESPNDNVDTHAIEVKLRSNRTAATLLERDDFCPYNRATVHDMLTVPETELIHSMGVGGSIARDRICASFLCINPAVYKYGTDLESTVDCCTGTSSAEMSVGLNYTGEEDHLRDDGSKSRSRFVGTKGSNRLIAGMLISQDRNPSRKCTTKFQNLSGSCTERGKKSKTPYGVDSVFLPTSTHLYNPSMLPFKCCDRSSYTSECMPPTCGHFYAADELNAESDKYVPDLESVDHSEDSDQSDGTVPFGFFPNDGKFDIWFDVNMDQQRARDMITYMQDGLFYDELTNHIRVRMVMYNSRDNFFGNVDVSFRVLNAGLIRSTYSVNCIKVELYETSDDLVRLALEILFAGMVLFAVFNEMRELLEIFRSTGSVRSYFVSFWNYVDIISLSASSSLIVTWIYFASRASEFHIEPWYDVYASLEGKGRWLMLANNGAGLREVMEKLNNVTVLNDIQVMYWAIGGLNGFLLVIRVLKMCHFQPRLGIVTRTLQRAVSDLGHFFMLFLAVFTGYSVTGHLVFGTQPEAKSRGWGEGGGWAIREGCLTQPTPPRGSLMQFSTLWDAMSTLFNVVVFGEVEQLTVDYNSLCHSTTMCAIMEATTVPQDLVHFSKTFFRKVALGEISDEKLAQVLGDMQSAEFQHVEAVAREFASPGAAKKTGPLRETICVLQDIKADQQKRTRESIDLAAPPPHPSWYDKLFTTGKQTPSVQGDKMAQVMTEAEGKMAKYCPVRHQNSMSLRSILSSASRLTLGSEMSRVVVLEDEKEEQIERYDPQMIARRVMEKFGIDESDPSSDVEGAERRWQREQMMSMSQNIKAVMLQVAELKQEMRPPEAKSPHERRSASNTPRMPQSPPSRVAPSPFLAERKEFDFEVLMRIDRNLHNMCRHFDPHIVQGDGLDGRDGLDDIDNLDN</sequence>
<dbReference type="Gene3D" id="1.10.238.10">
    <property type="entry name" value="EF-hand"/>
    <property type="match status" value="1"/>
</dbReference>
<dbReference type="SUPFAM" id="SSF47473">
    <property type="entry name" value="EF-hand"/>
    <property type="match status" value="1"/>
</dbReference>
<dbReference type="InterPro" id="IPR018247">
    <property type="entry name" value="EF_Hand_1_Ca_BS"/>
</dbReference>
<dbReference type="Proteomes" id="UP001190700">
    <property type="component" value="Unassembled WGS sequence"/>
</dbReference>
<feature type="region of interest" description="Disordered" evidence="6">
    <location>
        <begin position="2404"/>
        <end position="2426"/>
    </location>
</feature>
<dbReference type="PROSITE" id="PS50222">
    <property type="entry name" value="EF_HAND_2"/>
    <property type="match status" value="1"/>
</dbReference>
<dbReference type="InterPro" id="IPR002048">
    <property type="entry name" value="EF_hand_dom"/>
</dbReference>
<proteinExistence type="predicted"/>
<dbReference type="PANTHER" id="PTHR10877">
    <property type="entry name" value="POLYCYSTIN FAMILY MEMBER"/>
    <property type="match status" value="1"/>
</dbReference>
<evidence type="ECO:0000256" key="2">
    <source>
        <dbReference type="ARBA" id="ARBA00022692"/>
    </source>
</evidence>
<dbReference type="Gene3D" id="3.10.100.10">
    <property type="entry name" value="Mannose-Binding Protein A, subunit A"/>
    <property type="match status" value="1"/>
</dbReference>
<evidence type="ECO:0000259" key="8">
    <source>
        <dbReference type="PROSITE" id="PS50222"/>
    </source>
</evidence>
<keyword evidence="2 7" id="KW-0812">Transmembrane</keyword>
<dbReference type="GO" id="GO:0005509">
    <property type="term" value="F:calcium ion binding"/>
    <property type="evidence" value="ECO:0007669"/>
    <property type="project" value="InterPro"/>
</dbReference>
<evidence type="ECO:0000256" key="4">
    <source>
        <dbReference type="ARBA" id="ARBA00022989"/>
    </source>
</evidence>
<dbReference type="PANTHER" id="PTHR10877:SF183">
    <property type="entry name" value="AT14535P-RELATED"/>
    <property type="match status" value="1"/>
</dbReference>
<dbReference type="Pfam" id="PF08016">
    <property type="entry name" value="PKD_channel"/>
    <property type="match status" value="1"/>
</dbReference>
<dbReference type="CDD" id="cd00051">
    <property type="entry name" value="EFh"/>
    <property type="match status" value="1"/>
</dbReference>
<comment type="subcellular location">
    <subcellularLocation>
        <location evidence="1">Membrane</location>
        <topology evidence="1">Multi-pass membrane protein</topology>
    </subcellularLocation>
</comment>
<evidence type="ECO:0000256" key="1">
    <source>
        <dbReference type="ARBA" id="ARBA00004141"/>
    </source>
</evidence>
<gene>
    <name evidence="9" type="ORF">CYMTET_4498</name>
</gene>
<dbReference type="InterPro" id="IPR011992">
    <property type="entry name" value="EF-hand-dom_pair"/>
</dbReference>
<feature type="transmembrane region" description="Helical" evidence="7">
    <location>
        <begin position="1973"/>
        <end position="1991"/>
    </location>
</feature>
<dbReference type="InterPro" id="IPR016187">
    <property type="entry name" value="CTDL_fold"/>
</dbReference>
<dbReference type="SUPFAM" id="SSF56436">
    <property type="entry name" value="C-type lectin-like"/>
    <property type="match status" value="1"/>
</dbReference>
<comment type="caution">
    <text evidence="9">The sequence shown here is derived from an EMBL/GenBank/DDBJ whole genome shotgun (WGS) entry which is preliminary data.</text>
</comment>
<dbReference type="InterPro" id="IPR013122">
    <property type="entry name" value="PKD1_2_channel"/>
</dbReference>
<keyword evidence="5 7" id="KW-0472">Membrane</keyword>
<keyword evidence="10" id="KW-1185">Reference proteome</keyword>